<organism evidence="1">
    <name type="scientific">viral metagenome</name>
    <dbReference type="NCBI Taxonomy" id="1070528"/>
    <lineage>
        <taxon>unclassified sequences</taxon>
        <taxon>metagenomes</taxon>
        <taxon>organismal metagenomes</taxon>
    </lineage>
</organism>
<dbReference type="EMBL" id="MT143973">
    <property type="protein sequence ID" value="QJA44112.1"/>
    <property type="molecule type" value="Genomic_DNA"/>
</dbReference>
<protein>
    <submittedName>
        <fullName evidence="1">Uncharacterized protein</fullName>
    </submittedName>
</protein>
<reference evidence="1" key="1">
    <citation type="submission" date="2020-03" db="EMBL/GenBank/DDBJ databases">
        <title>The deep terrestrial virosphere.</title>
        <authorList>
            <person name="Holmfeldt K."/>
            <person name="Nilsson E."/>
            <person name="Simone D."/>
            <person name="Lopez-Fernandez M."/>
            <person name="Wu X."/>
            <person name="de Brujin I."/>
            <person name="Lundin D."/>
            <person name="Andersson A."/>
            <person name="Bertilsson S."/>
            <person name="Dopson M."/>
        </authorList>
    </citation>
    <scope>NUCLEOTIDE SEQUENCE</scope>
    <source>
        <strain evidence="4">MM415A00093</strain>
        <strain evidence="2">MM415B00143</strain>
        <strain evidence="1">TM448A00087</strain>
        <strain evidence="3">TM448B00099</strain>
    </source>
</reference>
<sequence length="83" mass="9933">MKKLRASQVKLKGWVYIPEDKCEEELTFRGIDWALTVWDLDNELRGKLKYGHKFKNADESLLWVRELLRDILENRNLSLETII</sequence>
<evidence type="ECO:0000313" key="1">
    <source>
        <dbReference type="EMBL" id="QJA44112.1"/>
    </source>
</evidence>
<dbReference type="EMBL" id="MT144589">
    <property type="protein sequence ID" value="QJH93552.1"/>
    <property type="molecule type" value="Genomic_DNA"/>
</dbReference>
<evidence type="ECO:0000313" key="4">
    <source>
        <dbReference type="EMBL" id="QJI04566.1"/>
    </source>
</evidence>
<gene>
    <name evidence="4" type="ORF">MM415A00093_0059</name>
    <name evidence="2" type="ORF">MM415B00143_0067</name>
    <name evidence="1" type="ORF">TM448A00087_0045</name>
    <name evidence="3" type="ORF">TM448B00099_0028</name>
</gene>
<evidence type="ECO:0000313" key="2">
    <source>
        <dbReference type="EMBL" id="QJA67916.1"/>
    </source>
</evidence>
<dbReference type="EMBL" id="MT145187">
    <property type="protein sequence ID" value="QJI04566.1"/>
    <property type="molecule type" value="Genomic_DNA"/>
</dbReference>
<dbReference type="AlphaFoldDB" id="A0A6H1Z9H7"/>
<dbReference type="EMBL" id="MT141577">
    <property type="protein sequence ID" value="QJA67916.1"/>
    <property type="molecule type" value="Genomic_DNA"/>
</dbReference>
<name>A0A6H1Z9H7_9ZZZZ</name>
<accession>A0A6H1Z9H7</accession>
<proteinExistence type="predicted"/>
<evidence type="ECO:0000313" key="3">
    <source>
        <dbReference type="EMBL" id="QJH93552.1"/>
    </source>
</evidence>